<proteinExistence type="predicted"/>
<comment type="caution">
    <text evidence="1">The sequence shown here is derived from an EMBL/GenBank/DDBJ whole genome shotgun (WGS) entry which is preliminary data.</text>
</comment>
<dbReference type="EMBL" id="SITD01000064">
    <property type="protein sequence ID" value="TBM22824.1"/>
    <property type="molecule type" value="Genomic_DNA"/>
</dbReference>
<evidence type="ECO:0000313" key="2">
    <source>
        <dbReference type="Proteomes" id="UP000293380"/>
    </source>
</evidence>
<organism evidence="1 2">
    <name type="scientific">Hafnia paralvei</name>
    <dbReference type="NCBI Taxonomy" id="546367"/>
    <lineage>
        <taxon>Bacteria</taxon>
        <taxon>Pseudomonadati</taxon>
        <taxon>Pseudomonadota</taxon>
        <taxon>Gammaproteobacteria</taxon>
        <taxon>Enterobacterales</taxon>
        <taxon>Hafniaceae</taxon>
        <taxon>Hafnia</taxon>
    </lineage>
</organism>
<name>A0A4Q9EGK4_9GAMM</name>
<reference evidence="1 2" key="1">
    <citation type="submission" date="2019-02" db="EMBL/GenBank/DDBJ databases">
        <title>Comparative genomic analysis of the Hafnia genus genomes.</title>
        <authorList>
            <person name="Zhiqiu Y."/>
            <person name="Chao Y."/>
            <person name="Yuhui D."/>
            <person name="Di H."/>
            <person name="Bin L."/>
        </authorList>
    </citation>
    <scope>NUCLEOTIDE SEQUENCE [LARGE SCALE GENOMIC DNA]</scope>
    <source>
        <strain evidence="1 2">PCM_1194</strain>
    </source>
</reference>
<protein>
    <submittedName>
        <fullName evidence="1">Uncharacterized protein</fullName>
    </submittedName>
</protein>
<dbReference type="AlphaFoldDB" id="A0A4Q9EGK4"/>
<gene>
    <name evidence="1" type="ORF">EYY89_17055</name>
</gene>
<dbReference type="Proteomes" id="UP000293380">
    <property type="component" value="Unassembled WGS sequence"/>
</dbReference>
<accession>A0A4Q9EGK4</accession>
<evidence type="ECO:0000313" key="1">
    <source>
        <dbReference type="EMBL" id="TBM22824.1"/>
    </source>
</evidence>
<sequence length="153" mass="17189">MSYLSISIPTHIKVKDMSNKNRQLYDLSDWPWVNVSAEFMCFSGNDWVAQTERLLAQNRPFVLIYPEVNVSAQPNESSAADGESARDARTIIAKWLRIHRNDFSQRCRGIVLSASGETADHLVSGLERMYGVPVKVAKAEQTMNLAKEIMGIS</sequence>